<dbReference type="EMBL" id="JAINDJ010000006">
    <property type="protein sequence ID" value="KAG9444602.1"/>
    <property type="molecule type" value="Genomic_DNA"/>
</dbReference>
<dbReference type="Pfam" id="PF01535">
    <property type="entry name" value="PPR"/>
    <property type="match status" value="1"/>
</dbReference>
<name>A0AAV7EA32_ARIFI</name>
<evidence type="ECO:0000256" key="2">
    <source>
        <dbReference type="PROSITE-ProRule" id="PRU00708"/>
    </source>
</evidence>
<reference evidence="3 4" key="1">
    <citation type="submission" date="2021-07" db="EMBL/GenBank/DDBJ databases">
        <title>The Aristolochia fimbriata genome: insights into angiosperm evolution, floral development and chemical biosynthesis.</title>
        <authorList>
            <person name="Jiao Y."/>
        </authorList>
    </citation>
    <scope>NUCLEOTIDE SEQUENCE [LARGE SCALE GENOMIC DNA]</scope>
    <source>
        <strain evidence="3">IBCAS-2021</strain>
        <tissue evidence="3">Leaf</tissue>
    </source>
</reference>
<dbReference type="NCBIfam" id="TIGR00756">
    <property type="entry name" value="PPR"/>
    <property type="match status" value="2"/>
</dbReference>
<accession>A0AAV7EA32</accession>
<comment type="caution">
    <text evidence="3">The sequence shown here is derived from an EMBL/GenBank/DDBJ whole genome shotgun (WGS) entry which is preliminary data.</text>
</comment>
<dbReference type="GO" id="GO:0003729">
    <property type="term" value="F:mRNA binding"/>
    <property type="evidence" value="ECO:0007669"/>
    <property type="project" value="TreeGrafter"/>
</dbReference>
<evidence type="ECO:0000313" key="3">
    <source>
        <dbReference type="EMBL" id="KAG9444602.1"/>
    </source>
</evidence>
<evidence type="ECO:0000256" key="1">
    <source>
        <dbReference type="ARBA" id="ARBA00022737"/>
    </source>
</evidence>
<dbReference type="Proteomes" id="UP000825729">
    <property type="component" value="Unassembled WGS sequence"/>
</dbReference>
<dbReference type="InterPro" id="IPR011990">
    <property type="entry name" value="TPR-like_helical_dom_sf"/>
</dbReference>
<dbReference type="AlphaFoldDB" id="A0AAV7EA32"/>
<gene>
    <name evidence="3" type="ORF">H6P81_015942</name>
</gene>
<organism evidence="3 4">
    <name type="scientific">Aristolochia fimbriata</name>
    <name type="common">White veined hardy Dutchman's pipe vine</name>
    <dbReference type="NCBI Taxonomy" id="158543"/>
    <lineage>
        <taxon>Eukaryota</taxon>
        <taxon>Viridiplantae</taxon>
        <taxon>Streptophyta</taxon>
        <taxon>Embryophyta</taxon>
        <taxon>Tracheophyta</taxon>
        <taxon>Spermatophyta</taxon>
        <taxon>Magnoliopsida</taxon>
        <taxon>Magnoliidae</taxon>
        <taxon>Piperales</taxon>
        <taxon>Aristolochiaceae</taxon>
        <taxon>Aristolochia</taxon>
    </lineage>
</organism>
<evidence type="ECO:0008006" key="5">
    <source>
        <dbReference type="Google" id="ProtNLM"/>
    </source>
</evidence>
<dbReference type="PANTHER" id="PTHR47933">
    <property type="entry name" value="PENTATRICOPEPTIDE REPEAT-CONTAINING PROTEIN 1, MITOCHONDRIAL"/>
    <property type="match status" value="1"/>
</dbReference>
<keyword evidence="1" id="KW-0677">Repeat</keyword>
<dbReference type="PANTHER" id="PTHR47933:SF11">
    <property type="entry name" value="PENTATRICOPEPTIDE REPEAT-CONTAINING PROTEIN 2"/>
    <property type="match status" value="1"/>
</dbReference>
<feature type="repeat" description="PPR" evidence="2">
    <location>
        <begin position="250"/>
        <end position="284"/>
    </location>
</feature>
<sequence length="357" mass="40485">MREEQRSPVLPFLEALNDVNTYSNNFWEDINKDLVNQVLEEEQYDNVNVSSLFNSILSPAKVSKFLIELKEDAALAFKFFNFTAKQKGFSHTLESHCIIIHVLFGARMYSQTHEALKLLILLRPSFASSDIFDTLRSTQSLLRFSGFGVFDALFSTLTELGFLEEAHECFVKMTKFGCFPKAHSCNNLLHRLSRSNCVELSRKFFEDMAAARIPFSVFTYNIMIDFMCKGNLHEALLLRDKMTDSGIELDLYAYTTIIWGLCKDGNVKEARKLLEEMTASGSCGIMLMTGLEFSPLQLELADLIVIFYFKAETRGVDELDLVLDVAVLKLRKGIKKLSTMGFCHPGSGKTQETLTDI</sequence>
<feature type="repeat" description="PPR" evidence="2">
    <location>
        <begin position="216"/>
        <end position="249"/>
    </location>
</feature>
<keyword evidence="4" id="KW-1185">Reference proteome</keyword>
<evidence type="ECO:0000313" key="4">
    <source>
        <dbReference type="Proteomes" id="UP000825729"/>
    </source>
</evidence>
<dbReference type="Gene3D" id="1.25.40.10">
    <property type="entry name" value="Tetratricopeptide repeat domain"/>
    <property type="match status" value="1"/>
</dbReference>
<dbReference type="Pfam" id="PF13041">
    <property type="entry name" value="PPR_2"/>
    <property type="match status" value="1"/>
</dbReference>
<proteinExistence type="predicted"/>
<dbReference type="InterPro" id="IPR051240">
    <property type="entry name" value="Mito_RNA-Proc/Resp"/>
</dbReference>
<protein>
    <recommendedName>
        <fullName evidence="5">Pentatricopeptide repeat-containing protein</fullName>
    </recommendedName>
</protein>
<dbReference type="Pfam" id="PF12854">
    <property type="entry name" value="PPR_1"/>
    <property type="match status" value="1"/>
</dbReference>
<dbReference type="InterPro" id="IPR002885">
    <property type="entry name" value="PPR_rpt"/>
</dbReference>
<dbReference type="PROSITE" id="PS51375">
    <property type="entry name" value="PPR"/>
    <property type="match status" value="2"/>
</dbReference>